<keyword evidence="2" id="KW-1185">Reference proteome</keyword>
<dbReference type="RefSeq" id="WP_014147283.1">
    <property type="nucleotide sequence ID" value="NC_016112.1"/>
</dbReference>
<dbReference type="AlphaFoldDB" id="G4T256"/>
<dbReference type="KEGG" id="mah:MEALZ_0788"/>
<organism evidence="1 2">
    <name type="scientific">Methylotuvimicrobium alcaliphilum (strain DSM 19304 / NCIMB 14124 / VKM B-2133 / 20Z)</name>
    <name type="common">Methylomicrobium alcaliphilum</name>
    <dbReference type="NCBI Taxonomy" id="1091494"/>
    <lineage>
        <taxon>Bacteria</taxon>
        <taxon>Pseudomonadati</taxon>
        <taxon>Pseudomonadota</taxon>
        <taxon>Gammaproteobacteria</taxon>
        <taxon>Methylococcales</taxon>
        <taxon>Methylococcaceae</taxon>
        <taxon>Methylotuvimicrobium</taxon>
    </lineage>
</organism>
<evidence type="ECO:0000313" key="2">
    <source>
        <dbReference type="Proteomes" id="UP000008315"/>
    </source>
</evidence>
<dbReference type="Proteomes" id="UP000008315">
    <property type="component" value="Chromosome"/>
</dbReference>
<accession>G4T256</accession>
<dbReference type="PATRIC" id="fig|271065.3.peg.808"/>
<sequence>MNAVKKQPSEKSRIILASLKEAVANALEKKRRLGQYAEFWEDGKVIYRGEDAPQMEQKRD</sequence>
<name>G4T256_META2</name>
<evidence type="ECO:0000313" key="1">
    <source>
        <dbReference type="EMBL" id="CCE22482.1"/>
    </source>
</evidence>
<dbReference type="HOGENOM" id="CLU_202962_0_0_6"/>
<protein>
    <submittedName>
        <fullName evidence="1">Uncharacterized protein</fullName>
    </submittedName>
</protein>
<reference evidence="2" key="1">
    <citation type="journal article" date="2012" name="J. Bacteriol.">
        <title>Genome sequence of the haloalkaliphilic methanotrophic bacterium Methylomicrobium alcaliphilum 20Z.</title>
        <authorList>
            <person name="Vuilleumier S."/>
            <person name="Khmelenina V.N."/>
            <person name="Bringel F."/>
            <person name="Reshetnikov A.S."/>
            <person name="Lajus A."/>
            <person name="Mangenot S."/>
            <person name="Rouy Z."/>
            <person name="Op den Camp H.J."/>
            <person name="Jetten M.S."/>
            <person name="Dispirito A.A."/>
            <person name="Dunfield P."/>
            <person name="Klotz M.G."/>
            <person name="Semrau J.D."/>
            <person name="Stein L.Y."/>
            <person name="Barbe V."/>
            <person name="Medigue C."/>
            <person name="Trotsenko Y.A."/>
            <person name="Kalyuzhnaya M.G."/>
        </authorList>
    </citation>
    <scope>NUCLEOTIDE SEQUENCE [LARGE SCALE GENOMIC DNA]</scope>
    <source>
        <strain evidence="2">DSM 19304 / NCIMB 14124 / VKM B-2133 / 20Z</strain>
    </source>
</reference>
<dbReference type="STRING" id="1091494.MEALZ_0788"/>
<proteinExistence type="predicted"/>
<gene>
    <name evidence="1" type="ordered locus">MEALZ_0788</name>
</gene>
<dbReference type="EMBL" id="FO082060">
    <property type="protein sequence ID" value="CCE22482.1"/>
    <property type="molecule type" value="Genomic_DNA"/>
</dbReference>